<organism evidence="2 3">
    <name type="scientific">Actinomarinicola tropica</name>
    <dbReference type="NCBI Taxonomy" id="2789776"/>
    <lineage>
        <taxon>Bacteria</taxon>
        <taxon>Bacillati</taxon>
        <taxon>Actinomycetota</taxon>
        <taxon>Acidimicrobiia</taxon>
        <taxon>Acidimicrobiales</taxon>
        <taxon>Iamiaceae</taxon>
        <taxon>Actinomarinicola</taxon>
    </lineage>
</organism>
<feature type="compositionally biased region" description="Basic residues" evidence="1">
    <location>
        <begin position="59"/>
        <end position="82"/>
    </location>
</feature>
<evidence type="ECO:0000313" key="2">
    <source>
        <dbReference type="EMBL" id="QGG94579.1"/>
    </source>
</evidence>
<dbReference type="AlphaFoldDB" id="A0A5Q2RCF9"/>
<dbReference type="EMBL" id="CP045851">
    <property type="protein sequence ID" value="QGG94579.1"/>
    <property type="molecule type" value="Genomic_DNA"/>
</dbReference>
<evidence type="ECO:0000313" key="3">
    <source>
        <dbReference type="Proteomes" id="UP000334019"/>
    </source>
</evidence>
<protein>
    <submittedName>
        <fullName evidence="2">Uncharacterized protein</fullName>
    </submittedName>
</protein>
<name>A0A5Q2RCF9_9ACTN</name>
<dbReference type="Proteomes" id="UP000334019">
    <property type="component" value="Chromosome"/>
</dbReference>
<feature type="region of interest" description="Disordered" evidence="1">
    <location>
        <begin position="44"/>
        <end position="112"/>
    </location>
</feature>
<sequence length="112" mass="12334">MDDDQPPEPARRRAILVLAAIAVAILGVGEIAPSLTTHAVAPVFDDSTQGSASGAVVRQARRRTRCPRRVRWSSTRRRRRTRPAAPCARWQPRHAPGRLDPPRRGPPSHAVL</sequence>
<dbReference type="RefSeq" id="WP_153758685.1">
    <property type="nucleotide sequence ID" value="NZ_CP045851.1"/>
</dbReference>
<gene>
    <name evidence="2" type="ORF">GH723_05350</name>
</gene>
<keyword evidence="3" id="KW-1185">Reference proteome</keyword>
<accession>A0A5Q2RCF9</accession>
<dbReference type="KEGG" id="atq:GH723_05350"/>
<evidence type="ECO:0000256" key="1">
    <source>
        <dbReference type="SAM" id="MobiDB-lite"/>
    </source>
</evidence>
<reference evidence="2 3" key="1">
    <citation type="submission" date="2019-11" db="EMBL/GenBank/DDBJ databases">
        <authorList>
            <person name="He Y."/>
        </authorList>
    </citation>
    <scope>NUCLEOTIDE SEQUENCE [LARGE SCALE GENOMIC DNA]</scope>
    <source>
        <strain evidence="2 3">SCSIO 58843</strain>
    </source>
</reference>
<proteinExistence type="predicted"/>